<evidence type="ECO:0000313" key="1">
    <source>
        <dbReference type="EMBL" id="KAJ2982477.1"/>
    </source>
</evidence>
<accession>A0ACC1NT17</accession>
<evidence type="ECO:0000313" key="2">
    <source>
        <dbReference type="Proteomes" id="UP001143910"/>
    </source>
</evidence>
<dbReference type="Proteomes" id="UP001143910">
    <property type="component" value="Unassembled WGS sequence"/>
</dbReference>
<organism evidence="1 2">
    <name type="scientific">Zarea fungicola</name>
    <dbReference type="NCBI Taxonomy" id="93591"/>
    <lineage>
        <taxon>Eukaryota</taxon>
        <taxon>Fungi</taxon>
        <taxon>Dikarya</taxon>
        <taxon>Ascomycota</taxon>
        <taxon>Pezizomycotina</taxon>
        <taxon>Sordariomycetes</taxon>
        <taxon>Hypocreomycetidae</taxon>
        <taxon>Hypocreales</taxon>
        <taxon>Cordycipitaceae</taxon>
        <taxon>Zarea</taxon>
    </lineage>
</organism>
<keyword evidence="2" id="KW-1185">Reference proteome</keyword>
<comment type="caution">
    <text evidence="1">The sequence shown here is derived from an EMBL/GenBank/DDBJ whole genome shotgun (WGS) entry which is preliminary data.</text>
</comment>
<name>A0ACC1NT17_9HYPO</name>
<reference evidence="1" key="1">
    <citation type="submission" date="2022-08" db="EMBL/GenBank/DDBJ databases">
        <title>Genome Sequence of Lecanicillium fungicola.</title>
        <authorList>
            <person name="Buettner E."/>
        </authorList>
    </citation>
    <scope>NUCLEOTIDE SEQUENCE</scope>
    <source>
        <strain evidence="1">Babe33</strain>
    </source>
</reference>
<gene>
    <name evidence="1" type="ORF">NQ176_g1358</name>
</gene>
<proteinExistence type="predicted"/>
<sequence>MAAATNASNSSAPAQSPLNPLTMMDFDISGVAHATMPQLLGWAINSYAPLMLVLGAFAAARSYIYQFKALLEKHFTSEVLVKPGNPPYDWVAAWVFSKGLNKTARSTIARVSARGPNPKTHVDGEETPIWFAPWNDNFFFWFQGNILFYKTRTVTLFYREEEEISIKCYGRSATAIHKFLAACRKEYLGQNQDKTVIFSHRGERWRTGVVTRARSLSNVILPEQTKRQLVDDLNHFTETSTRAKYNSHDTPYRRGYLFYGPPGTGKSSLIMAVAGHWKRDLYVVSIPGLNDERLQELFDDLPEKCIVLLEDIDAVGASRVKEQEHKGQQHSVSLSGLLNAIDGVATQEGRILIMTTNHVEKLDPALIREGRIDLRIELTYADLEMTRRSFEYMYTPCGEAELQSSEGTLKIELLAHQVLYRTKLGLADQSS</sequence>
<dbReference type="EMBL" id="JANJQO010000074">
    <property type="protein sequence ID" value="KAJ2982477.1"/>
    <property type="molecule type" value="Genomic_DNA"/>
</dbReference>
<protein>
    <submittedName>
        <fullName evidence="1">Uncharacterized protein</fullName>
    </submittedName>
</protein>